<comment type="caution">
    <text evidence="2">The sequence shown here is derived from an EMBL/GenBank/DDBJ whole genome shotgun (WGS) entry which is preliminary data.</text>
</comment>
<evidence type="ECO:0000313" key="2">
    <source>
        <dbReference type="EMBL" id="HIR56880.1"/>
    </source>
</evidence>
<keyword evidence="1" id="KW-0472">Membrane</keyword>
<organism evidence="2 3">
    <name type="scientific">Candidatus Gallacutalibacter pullicola</name>
    <dbReference type="NCBI Taxonomy" id="2840830"/>
    <lineage>
        <taxon>Bacteria</taxon>
        <taxon>Bacillati</taxon>
        <taxon>Bacillota</taxon>
        <taxon>Clostridia</taxon>
        <taxon>Eubacteriales</taxon>
        <taxon>Candidatus Gallacutalibacter</taxon>
    </lineage>
</organism>
<dbReference type="Proteomes" id="UP000886785">
    <property type="component" value="Unassembled WGS sequence"/>
</dbReference>
<dbReference type="EMBL" id="DVHF01000050">
    <property type="protein sequence ID" value="HIR56880.1"/>
    <property type="molecule type" value="Genomic_DNA"/>
</dbReference>
<protein>
    <submittedName>
        <fullName evidence="2">Uncharacterized protein</fullName>
    </submittedName>
</protein>
<feature type="transmembrane region" description="Helical" evidence="1">
    <location>
        <begin position="12"/>
        <end position="35"/>
    </location>
</feature>
<reference evidence="2" key="2">
    <citation type="journal article" date="2021" name="PeerJ">
        <title>Extensive microbial diversity within the chicken gut microbiome revealed by metagenomics and culture.</title>
        <authorList>
            <person name="Gilroy R."/>
            <person name="Ravi A."/>
            <person name="Getino M."/>
            <person name="Pursley I."/>
            <person name="Horton D.L."/>
            <person name="Alikhan N.F."/>
            <person name="Baker D."/>
            <person name="Gharbi K."/>
            <person name="Hall N."/>
            <person name="Watson M."/>
            <person name="Adriaenssens E.M."/>
            <person name="Foster-Nyarko E."/>
            <person name="Jarju S."/>
            <person name="Secka A."/>
            <person name="Antonio M."/>
            <person name="Oren A."/>
            <person name="Chaudhuri R.R."/>
            <person name="La Ragione R."/>
            <person name="Hildebrand F."/>
            <person name="Pallen M.J."/>
        </authorList>
    </citation>
    <scope>NUCLEOTIDE SEQUENCE</scope>
    <source>
        <strain evidence="2">ChiSjej1B19-7085</strain>
    </source>
</reference>
<evidence type="ECO:0000256" key="1">
    <source>
        <dbReference type="SAM" id="Phobius"/>
    </source>
</evidence>
<keyword evidence="1" id="KW-0812">Transmembrane</keyword>
<sequence length="239" mass="26009">MERQASGRRSAIAAVVLGILLAISVAVIGAGVMILKDSYAGQFYAEPDALPLLRTAAKAAVTGEEARIPVSEVNSFVASMVEQRKAREGGSSLEQVYLQIREDQKIAVYTPVMADGMRIAVTSVCSLSYDSQQRGIRVDVEEIRFGRMKLPVGMALPMLEEKLPDGAVVTGGSIFFPIDLFELSIPETEIRLTVEDLRIENGVLVLQTNSLAQDAKNYLSDLLNQGLSDISDFLDSLWQ</sequence>
<reference evidence="2" key="1">
    <citation type="submission" date="2020-10" db="EMBL/GenBank/DDBJ databases">
        <authorList>
            <person name="Gilroy R."/>
        </authorList>
    </citation>
    <scope>NUCLEOTIDE SEQUENCE</scope>
    <source>
        <strain evidence="2">ChiSjej1B19-7085</strain>
    </source>
</reference>
<name>A0A9D1DPX5_9FIRM</name>
<accession>A0A9D1DPX5</accession>
<gene>
    <name evidence="2" type="ORF">IAA54_04365</name>
</gene>
<dbReference type="AlphaFoldDB" id="A0A9D1DPX5"/>
<evidence type="ECO:0000313" key="3">
    <source>
        <dbReference type="Proteomes" id="UP000886785"/>
    </source>
</evidence>
<proteinExistence type="predicted"/>
<keyword evidence="1" id="KW-1133">Transmembrane helix</keyword>